<dbReference type="Proteomes" id="UP000277890">
    <property type="component" value="Unassembled WGS sequence"/>
</dbReference>
<gene>
    <name evidence="1" type="ORF">D8794_07010</name>
</gene>
<protein>
    <recommendedName>
        <fullName evidence="3">Nucleoside 2-deoxyribosyltransferase</fullName>
    </recommendedName>
</protein>
<proteinExistence type="predicted"/>
<dbReference type="EMBL" id="RJPQ01000008">
    <property type="protein sequence ID" value="RSJ85535.1"/>
    <property type="molecule type" value="Genomic_DNA"/>
</dbReference>
<comment type="caution">
    <text evidence="1">The sequence shown here is derived from an EMBL/GenBank/DDBJ whole genome shotgun (WGS) entry which is preliminary data.</text>
</comment>
<name>A0A428GTR9_STRCR</name>
<accession>A0A428GTR9</accession>
<sequence length="176" mass="20362">MKHNVFLSYPKPFLSNQEKFIEKIRKHLKERNFEPCTLGVTDYNMDAPLKAIKEIMENSNGVVTVAFRRNKIKEGVGKPDSDLNQDSYDLDNSWLTSPYCQIEPAMGYQLGLPIIIFREKGVLAEGILEKGVLGIFMPEFDLSGDIDEYFSSAEWKQLIEHWERQVKEFIDSKSKH</sequence>
<evidence type="ECO:0000313" key="2">
    <source>
        <dbReference type="Proteomes" id="UP000277890"/>
    </source>
</evidence>
<evidence type="ECO:0008006" key="3">
    <source>
        <dbReference type="Google" id="ProtNLM"/>
    </source>
</evidence>
<dbReference type="AlphaFoldDB" id="A0A428GTR9"/>
<evidence type="ECO:0000313" key="1">
    <source>
        <dbReference type="EMBL" id="RSJ85535.1"/>
    </source>
</evidence>
<reference evidence="1 2" key="1">
    <citation type="submission" date="2018-11" db="EMBL/GenBank/DDBJ databases">
        <title>Species Designations Belie Phenotypic and Genotypic Heterogeneity in Oral Streptococci.</title>
        <authorList>
            <person name="Velsko I."/>
        </authorList>
    </citation>
    <scope>NUCLEOTIDE SEQUENCE [LARGE SCALE GENOMIC DNA]</scope>
    <source>
        <strain evidence="1 2">A54</strain>
    </source>
</reference>
<dbReference type="RefSeq" id="WP_125371467.1">
    <property type="nucleotide sequence ID" value="NZ_RJPO01000009.1"/>
</dbReference>
<organism evidence="1 2">
    <name type="scientific">Streptococcus cristatus</name>
    <dbReference type="NCBI Taxonomy" id="45634"/>
    <lineage>
        <taxon>Bacteria</taxon>
        <taxon>Bacillati</taxon>
        <taxon>Bacillota</taxon>
        <taxon>Bacilli</taxon>
        <taxon>Lactobacillales</taxon>
        <taxon>Streptococcaceae</taxon>
        <taxon>Streptococcus</taxon>
    </lineage>
</organism>